<dbReference type="Pfam" id="PF00534">
    <property type="entry name" value="Glycos_transf_1"/>
    <property type="match status" value="1"/>
</dbReference>
<reference evidence="3" key="1">
    <citation type="submission" date="2012-11" db="EMBL/GenBank/DDBJ databases">
        <title>Dependencies among metagenomic species, viruses, plasmids and units of genetic variation.</title>
        <authorList>
            <person name="Nielsen H.B."/>
            <person name="Almeida M."/>
            <person name="Juncker A.S."/>
            <person name="Rasmussen S."/>
            <person name="Li J."/>
            <person name="Sunagawa S."/>
            <person name="Plichta D."/>
            <person name="Gautier L."/>
            <person name="Le Chatelier E."/>
            <person name="Peletier E."/>
            <person name="Bonde I."/>
            <person name="Nielsen T."/>
            <person name="Manichanh C."/>
            <person name="Arumugam M."/>
            <person name="Batto J."/>
            <person name="Santos M.B.Q.D."/>
            <person name="Blom N."/>
            <person name="Borruel N."/>
            <person name="Burgdorf K.S."/>
            <person name="Boumezbeur F."/>
            <person name="Casellas F."/>
            <person name="Dore J."/>
            <person name="Guarner F."/>
            <person name="Hansen T."/>
            <person name="Hildebrand F."/>
            <person name="Kaas R.S."/>
            <person name="Kennedy S."/>
            <person name="Kristiansen K."/>
            <person name="Kultima J.R."/>
            <person name="Leonard P."/>
            <person name="Levenez F."/>
            <person name="Lund O."/>
            <person name="Moumen B."/>
            <person name="Le Paslier D."/>
            <person name="Pons N."/>
            <person name="Pedersen O."/>
            <person name="Prifti E."/>
            <person name="Qin J."/>
            <person name="Raes J."/>
            <person name="Tap J."/>
            <person name="Tims S."/>
            <person name="Ussery D.W."/>
            <person name="Yamada T."/>
            <person name="MetaHit consortium"/>
            <person name="Renault P."/>
            <person name="Sicheritz-Ponten T."/>
            <person name="Bork P."/>
            <person name="Wang J."/>
            <person name="Brunak S."/>
            <person name="Ehrlich S.D."/>
        </authorList>
    </citation>
    <scope>NUCLEOTIDE SEQUENCE [LARGE SCALE GENOMIC DNA]</scope>
</reference>
<protein>
    <submittedName>
        <fullName evidence="3">Glycosyltransferase group 1 family protein</fullName>
    </submittedName>
</protein>
<proteinExistence type="predicted"/>
<dbReference type="SUPFAM" id="SSF53756">
    <property type="entry name" value="UDP-Glycosyltransferase/glycogen phosphorylase"/>
    <property type="match status" value="1"/>
</dbReference>
<dbReference type="PANTHER" id="PTHR12526:SF630">
    <property type="entry name" value="GLYCOSYLTRANSFERASE"/>
    <property type="match status" value="1"/>
</dbReference>
<accession>R6IL55</accession>
<dbReference type="EMBL" id="CBDS010000073">
    <property type="protein sequence ID" value="CDB46111.1"/>
    <property type="molecule type" value="Genomic_DNA"/>
</dbReference>
<dbReference type="PANTHER" id="PTHR12526">
    <property type="entry name" value="GLYCOSYLTRANSFERASE"/>
    <property type="match status" value="1"/>
</dbReference>
<dbReference type="STRING" id="1262914.BN533_01168"/>
<dbReference type="HOGENOM" id="CLU_009583_0_0_9"/>
<dbReference type="AlphaFoldDB" id="R6IL55"/>
<dbReference type="InterPro" id="IPR028098">
    <property type="entry name" value="Glyco_trans_4-like_N"/>
</dbReference>
<dbReference type="eggNOG" id="COG0438">
    <property type="taxonomic scope" value="Bacteria"/>
</dbReference>
<dbReference type="Gene3D" id="3.40.50.2000">
    <property type="entry name" value="Glycogen Phosphorylase B"/>
    <property type="match status" value="2"/>
</dbReference>
<keyword evidence="3" id="KW-0808">Transferase</keyword>
<dbReference type="InterPro" id="IPR001296">
    <property type="entry name" value="Glyco_trans_1"/>
</dbReference>
<comment type="caution">
    <text evidence="3">The sequence shown here is derived from an EMBL/GenBank/DDBJ whole genome shotgun (WGS) entry which is preliminary data.</text>
</comment>
<organism evidence="3">
    <name type="scientific">Phascolarctobacterium faecium</name>
    <dbReference type="NCBI Taxonomy" id="33025"/>
    <lineage>
        <taxon>Bacteria</taxon>
        <taxon>Bacillati</taxon>
        <taxon>Bacillota</taxon>
        <taxon>Negativicutes</taxon>
        <taxon>Acidaminococcales</taxon>
        <taxon>Acidaminococcaceae</taxon>
        <taxon>Phascolarctobacterium</taxon>
    </lineage>
</organism>
<evidence type="ECO:0000313" key="3">
    <source>
        <dbReference type="EMBL" id="CDB46111.1"/>
    </source>
</evidence>
<dbReference type="Pfam" id="PF13439">
    <property type="entry name" value="Glyco_transf_4"/>
    <property type="match status" value="1"/>
</dbReference>
<name>R6IL55_9FIRM</name>
<evidence type="ECO:0000259" key="1">
    <source>
        <dbReference type="Pfam" id="PF00534"/>
    </source>
</evidence>
<gene>
    <name evidence="3" type="ORF">BN533_01168</name>
</gene>
<dbReference type="RefSeq" id="WP_021718068.1">
    <property type="nucleotide sequence ID" value="NZ_CAUERG010000003.1"/>
</dbReference>
<sequence length="397" mass="45367">MNIMLTDFWNVVNSSGGAEKVLCRMANELVDRGHEVTVVCSDPKSGNPFFYLSDKVNFVNLNGKGCFEKGSFYLRIQREFFRILGTLDKDKMYIKTRFGRRIKKDFSKLIENINPDVIITFDPKSLLVLKCLLKNTLPTIAMLHMEAVYFFSKNRISPSLLKAYRSVDCIQVLSRKDIEIVKEFCGNIEVVYIPNTVDMPDKIIKTKNCNKIINIGRIDGDHKRQLILINAFNKIKEYFPQWQLEIWGGTYTEKQNQYKNEIIDYIGENKLEEKVFLMGETKDIINKLMDGDIFAFPSKFEGMPLALMDAMSVGLPAIGYKSCASVNELIIDNFNGFLCDDGIDDFADKLKLLMSDADLRRKLGGNARESMKAFAPGKIWDEWEALINNVIRIGSGK</sequence>
<dbReference type="GO" id="GO:0016757">
    <property type="term" value="F:glycosyltransferase activity"/>
    <property type="evidence" value="ECO:0007669"/>
    <property type="project" value="InterPro"/>
</dbReference>
<feature type="domain" description="Glycosyltransferase subfamily 4-like N-terminal" evidence="2">
    <location>
        <begin position="16"/>
        <end position="198"/>
    </location>
</feature>
<feature type="domain" description="Glycosyl transferase family 1" evidence="1">
    <location>
        <begin position="204"/>
        <end position="369"/>
    </location>
</feature>
<evidence type="ECO:0000259" key="2">
    <source>
        <dbReference type="Pfam" id="PF13439"/>
    </source>
</evidence>